<evidence type="ECO:0000313" key="2">
    <source>
        <dbReference type="Proteomes" id="UP000029444"/>
    </source>
</evidence>
<dbReference type="Proteomes" id="UP000029444">
    <property type="component" value="Unassembled WGS sequence"/>
</dbReference>
<dbReference type="EMBL" id="ARXV01000001">
    <property type="protein sequence ID" value="KGD66633.1"/>
    <property type="molecule type" value="Genomic_DNA"/>
</dbReference>
<dbReference type="RefSeq" id="WP_035229686.1">
    <property type="nucleotide sequence ID" value="NZ_ARXV01000001.1"/>
</dbReference>
<comment type="caution">
    <text evidence="1">The sequence shown here is derived from an EMBL/GenBank/DDBJ whole genome shotgun (WGS) entry which is preliminary data.</text>
</comment>
<evidence type="ECO:0000313" key="1">
    <source>
        <dbReference type="EMBL" id="KGD66633.1"/>
    </source>
</evidence>
<gene>
    <name evidence="1" type="ORF">Y5S_00300</name>
</gene>
<sequence length="62" mass="6997">MIGNALAWGRTGYSILEEGELNRETWALDIHHYLIAKPNGDNLPGRYTLDEAKAKIEALEKE</sequence>
<reference evidence="1 2" key="1">
    <citation type="submission" date="2012-09" db="EMBL/GenBank/DDBJ databases">
        <title>Genome Sequence of alkane-degrading Bacterium Alcanivorax sp. 19-m-6.</title>
        <authorList>
            <person name="Lai Q."/>
            <person name="Shao Z."/>
        </authorList>
    </citation>
    <scope>NUCLEOTIDE SEQUENCE [LARGE SCALE GENOMIC DNA]</scope>
    <source>
        <strain evidence="1 2">19-m-6</strain>
    </source>
</reference>
<name>A0A095TWB3_9GAMM</name>
<dbReference type="PATRIC" id="fig|1177154.3.peg.303"/>
<dbReference type="STRING" id="1177154.Y5S_00300"/>
<keyword evidence="2" id="KW-1185">Reference proteome</keyword>
<dbReference type="OrthoDB" id="6078551at2"/>
<accession>A0A095TWB3</accession>
<proteinExistence type="predicted"/>
<organism evidence="1 2">
    <name type="scientific">Alcanivorax nanhaiticus</name>
    <dbReference type="NCBI Taxonomy" id="1177154"/>
    <lineage>
        <taxon>Bacteria</taxon>
        <taxon>Pseudomonadati</taxon>
        <taxon>Pseudomonadota</taxon>
        <taxon>Gammaproteobacteria</taxon>
        <taxon>Oceanospirillales</taxon>
        <taxon>Alcanivoracaceae</taxon>
        <taxon>Alcanivorax</taxon>
    </lineage>
</organism>
<dbReference type="AlphaFoldDB" id="A0A095TWB3"/>
<protein>
    <submittedName>
        <fullName evidence="1">Uncharacterized protein</fullName>
    </submittedName>
</protein>